<evidence type="ECO:0000313" key="2">
    <source>
        <dbReference type="EMBL" id="KIZ07427.1"/>
    </source>
</evidence>
<dbReference type="AlphaFoldDB" id="A0A0D2N545"/>
<evidence type="ECO:0000256" key="1">
    <source>
        <dbReference type="SAM" id="MobiDB-lite"/>
    </source>
</evidence>
<accession>A0A0D2N545</accession>
<feature type="compositionally biased region" description="Polar residues" evidence="1">
    <location>
        <begin position="114"/>
        <end position="128"/>
    </location>
</feature>
<feature type="compositionally biased region" description="Low complexity" evidence="1">
    <location>
        <begin position="320"/>
        <end position="332"/>
    </location>
</feature>
<dbReference type="EMBL" id="KK100262">
    <property type="protein sequence ID" value="KIZ07427.1"/>
    <property type="molecule type" value="Genomic_DNA"/>
</dbReference>
<name>A0A0D2N545_9CHLO</name>
<feature type="compositionally biased region" description="Acidic residues" evidence="1">
    <location>
        <begin position="44"/>
        <end position="68"/>
    </location>
</feature>
<dbReference type="RefSeq" id="XP_013906446.1">
    <property type="nucleotide sequence ID" value="XM_014050992.1"/>
</dbReference>
<proteinExistence type="predicted"/>
<organism evidence="2 3">
    <name type="scientific">Monoraphidium neglectum</name>
    <dbReference type="NCBI Taxonomy" id="145388"/>
    <lineage>
        <taxon>Eukaryota</taxon>
        <taxon>Viridiplantae</taxon>
        <taxon>Chlorophyta</taxon>
        <taxon>core chlorophytes</taxon>
        <taxon>Chlorophyceae</taxon>
        <taxon>CS clade</taxon>
        <taxon>Sphaeropleales</taxon>
        <taxon>Selenastraceae</taxon>
        <taxon>Monoraphidium</taxon>
    </lineage>
</organism>
<feature type="region of interest" description="Disordered" evidence="1">
    <location>
        <begin position="309"/>
        <end position="367"/>
    </location>
</feature>
<feature type="compositionally biased region" description="Low complexity" evidence="1">
    <location>
        <begin position="340"/>
        <end position="367"/>
    </location>
</feature>
<sequence length="640" mass="63846">MTLWGPGEGETDNGSFAMQAGPTEFGKTIRPAAAPAPPKKPTVSDEEEEEDENPFSVYDVDEDDVIDGDEPRVGKVAAAASPEPSAIGTQAPAGGAPVCGASSTISSGIIPATAPSTDASMGNRSPGRSTGVDAAPLEAATAPPQRQDQKAQEVEQQQQHQQQEGHQLQQGFEQQQEVAGATDRAAATPSAPMGARSASPAASAGTTMVVDHPASERCMDGDGSISAVDGCNAGGMALEGTEEQAEDDGMVTAPAVHGPAPPPTEPVEVLPEILVARATPASGAAITADEHPAFNSTPVHIAPAAALPETPTADQQQHNASPASRLSLGALPAPSPAPAAPATQQPAPTQAVAEAPAQVGHSAEQPAATAIARTAGAALALPKPLSPRVKALQLQTAEVGPTVSPKRAAALNASKQQQQLPGLTRHPLHQQDRAQKAQLDGAAAPLRALTLSAALPLQPQLQGPTFPQAKGLVPLVAPAPSVPACIPAAPKPSQITARPALTQLPAPSAPHQAPPAPAAAQAPGSGATASCKMLLAARSLEDEVLELRAGAAVAANALTRLANPALARRIDSLVALSADGLDSRAGGEGAGVVAGGAVPGAEAQAVEMDVDGAERGAAGVRADGQVVKGAPISEPATLLV</sequence>
<protein>
    <submittedName>
        <fullName evidence="2">Uncharacterized protein</fullName>
    </submittedName>
</protein>
<dbReference type="Proteomes" id="UP000054498">
    <property type="component" value="Unassembled WGS sequence"/>
</dbReference>
<feature type="region of interest" description="Disordered" evidence="1">
    <location>
        <begin position="1"/>
        <end position="209"/>
    </location>
</feature>
<feature type="compositionally biased region" description="Low complexity" evidence="1">
    <location>
        <begin position="154"/>
        <end position="177"/>
    </location>
</feature>
<gene>
    <name evidence="2" type="ORF">MNEG_0524</name>
</gene>
<dbReference type="GeneID" id="25726642"/>
<dbReference type="KEGG" id="mng:MNEG_0524"/>
<feature type="compositionally biased region" description="Low complexity" evidence="1">
    <location>
        <begin position="190"/>
        <end position="208"/>
    </location>
</feature>
<evidence type="ECO:0000313" key="3">
    <source>
        <dbReference type="Proteomes" id="UP000054498"/>
    </source>
</evidence>
<feature type="region of interest" description="Disordered" evidence="1">
    <location>
        <begin position="504"/>
        <end position="524"/>
    </location>
</feature>
<reference evidence="2 3" key="1">
    <citation type="journal article" date="2013" name="BMC Genomics">
        <title>Reconstruction of the lipid metabolism for the microalga Monoraphidium neglectum from its genome sequence reveals characteristics suitable for biofuel production.</title>
        <authorList>
            <person name="Bogen C."/>
            <person name="Al-Dilaimi A."/>
            <person name="Albersmeier A."/>
            <person name="Wichmann J."/>
            <person name="Grundmann M."/>
            <person name="Rupp O."/>
            <person name="Lauersen K.J."/>
            <person name="Blifernez-Klassen O."/>
            <person name="Kalinowski J."/>
            <person name="Goesmann A."/>
            <person name="Mussgnug J.H."/>
            <person name="Kruse O."/>
        </authorList>
    </citation>
    <scope>NUCLEOTIDE SEQUENCE [LARGE SCALE GENOMIC DNA]</scope>
    <source>
        <strain evidence="2 3">SAG 48.87</strain>
    </source>
</reference>
<keyword evidence="3" id="KW-1185">Reference proteome</keyword>